<keyword evidence="2" id="KW-0547">Nucleotide-binding</keyword>
<dbReference type="SUPFAM" id="SSF52540">
    <property type="entry name" value="P-loop containing nucleoside triphosphate hydrolases"/>
    <property type="match status" value="1"/>
</dbReference>
<dbReference type="PANTHER" id="PTHR12169">
    <property type="entry name" value="ATPASE N2B"/>
    <property type="match status" value="1"/>
</dbReference>
<dbReference type="EMBL" id="GFXV01005751">
    <property type="protein sequence ID" value="MBW17556.1"/>
    <property type="molecule type" value="Transcribed_RNA"/>
</dbReference>
<dbReference type="NCBIfam" id="NF040713">
    <property type="entry name" value="ZapE"/>
    <property type="match status" value="1"/>
</dbReference>
<dbReference type="GO" id="GO:0016887">
    <property type="term" value="F:ATP hydrolysis activity"/>
    <property type="evidence" value="ECO:0007669"/>
    <property type="project" value="InterPro"/>
</dbReference>
<dbReference type="InterPro" id="IPR005654">
    <property type="entry name" value="ATPase_AFG1-like"/>
</dbReference>
<evidence type="ECO:0000256" key="1">
    <source>
        <dbReference type="ARBA" id="ARBA00010322"/>
    </source>
</evidence>
<dbReference type="OrthoDB" id="548867at2759"/>
<dbReference type="AlphaFoldDB" id="A0A2H8TTK3"/>
<reference evidence="4" key="1">
    <citation type="submission" date="2017-10" db="EMBL/GenBank/DDBJ databases">
        <title>Transcriptome Assembly of Sugarcane Aphid Adults.</title>
        <authorList>
            <person name="Scully E.D."/>
            <person name="Palmer N.A."/>
            <person name="Geib S.M."/>
            <person name="Sarath G."/>
            <person name="Sattler S.E."/>
        </authorList>
    </citation>
    <scope>NUCLEOTIDE SEQUENCE</scope>
    <source>
        <tissue evidence="4">Whole body</tissue>
    </source>
</reference>
<protein>
    <submittedName>
        <fullName evidence="4">Putative ATPase N2B</fullName>
    </submittedName>
</protein>
<dbReference type="GO" id="GO:0005739">
    <property type="term" value="C:mitochondrion"/>
    <property type="evidence" value="ECO:0007669"/>
    <property type="project" value="TreeGrafter"/>
</dbReference>
<name>A0A2H8TTK3_9HEMI</name>
<dbReference type="PANTHER" id="PTHR12169:SF6">
    <property type="entry name" value="AFG1-LIKE ATPASE"/>
    <property type="match status" value="1"/>
</dbReference>
<sequence length="421" mass="48907">MKIYRLNVQIRTIYTSIRLQMKPSELYDQRVSDGQLINDDHQRKIVKQLDEVYTSLKDYSPPSQSVISKLFGGLKKPLNGVYMHGSVGCGKTMLMDLFFSCCEVKKKRRVHFDEFMLDIHNRVHNLRLSTKNNFDAIPMVADTILEQSWLLCFDEFQVTDIANAMILKRLFTELFDKGMVMVATSNRKPDDLYKNGLQRFLFLPFIPVLKQHSIVVNLDSGIDYRVIRAKSGYKSYFVRNVDTIKDFENSIKRFTNSENDTVRPRTLIIMQRNLTFQRVCGQILDASFEELCDRPLGAVDYLYLAQMFHTIAIRDVPQLDLDSLSPLRRFITLIDTLYDNKIFVLIYADKPVKELFVAKKTGGLDDDQKVLMDDLNLQPESTNAKANVFTGDEEIFAFDRTVSRLIEMQSIDYWKNNRSKV</sequence>
<proteinExistence type="inferred from homology"/>
<evidence type="ECO:0000256" key="2">
    <source>
        <dbReference type="ARBA" id="ARBA00022741"/>
    </source>
</evidence>
<dbReference type="GO" id="GO:0005524">
    <property type="term" value="F:ATP binding"/>
    <property type="evidence" value="ECO:0007669"/>
    <property type="project" value="UniProtKB-KW"/>
</dbReference>
<evidence type="ECO:0000256" key="3">
    <source>
        <dbReference type="ARBA" id="ARBA00022840"/>
    </source>
</evidence>
<organism evidence="4">
    <name type="scientific">Melanaphis sacchari</name>
    <dbReference type="NCBI Taxonomy" id="742174"/>
    <lineage>
        <taxon>Eukaryota</taxon>
        <taxon>Metazoa</taxon>
        <taxon>Ecdysozoa</taxon>
        <taxon>Arthropoda</taxon>
        <taxon>Hexapoda</taxon>
        <taxon>Insecta</taxon>
        <taxon>Pterygota</taxon>
        <taxon>Neoptera</taxon>
        <taxon>Paraneoptera</taxon>
        <taxon>Hemiptera</taxon>
        <taxon>Sternorrhyncha</taxon>
        <taxon>Aphidomorpha</taxon>
        <taxon>Aphidoidea</taxon>
        <taxon>Aphididae</taxon>
        <taxon>Aphidini</taxon>
        <taxon>Melanaphis</taxon>
    </lineage>
</organism>
<dbReference type="InterPro" id="IPR027417">
    <property type="entry name" value="P-loop_NTPase"/>
</dbReference>
<comment type="similarity">
    <text evidence="1">Belongs to the AFG1 ATPase family.</text>
</comment>
<keyword evidence="3" id="KW-0067">ATP-binding</keyword>
<gene>
    <name evidence="4" type="primary">N2B_1</name>
</gene>
<dbReference type="Pfam" id="PF03969">
    <property type="entry name" value="AFG1_ATPase"/>
    <property type="match status" value="1"/>
</dbReference>
<dbReference type="Gene3D" id="3.40.50.300">
    <property type="entry name" value="P-loop containing nucleotide triphosphate hydrolases"/>
    <property type="match status" value="1"/>
</dbReference>
<evidence type="ECO:0000313" key="4">
    <source>
        <dbReference type="EMBL" id="MBW17556.1"/>
    </source>
</evidence>
<accession>A0A2H8TTK3</accession>